<reference evidence="3" key="1">
    <citation type="journal article" date="2019" name="Int. J. Syst. Evol. Microbiol.">
        <title>The Global Catalogue of Microorganisms (GCM) 10K type strain sequencing project: providing services to taxonomists for standard genome sequencing and annotation.</title>
        <authorList>
            <consortium name="The Broad Institute Genomics Platform"/>
            <consortium name="The Broad Institute Genome Sequencing Center for Infectious Disease"/>
            <person name="Wu L."/>
            <person name="Ma J."/>
        </authorList>
    </citation>
    <scope>NUCLEOTIDE SEQUENCE [LARGE SCALE GENOMIC DNA]</scope>
    <source>
        <strain evidence="3">JCM 11483</strain>
    </source>
</reference>
<proteinExistence type="predicted"/>
<evidence type="ECO:0000313" key="3">
    <source>
        <dbReference type="Proteomes" id="UP001501736"/>
    </source>
</evidence>
<dbReference type="Proteomes" id="UP001501736">
    <property type="component" value="Unassembled WGS sequence"/>
</dbReference>
<keyword evidence="3" id="KW-1185">Reference proteome</keyword>
<feature type="compositionally biased region" description="Basic residues" evidence="1">
    <location>
        <begin position="13"/>
        <end position="22"/>
    </location>
</feature>
<feature type="region of interest" description="Disordered" evidence="1">
    <location>
        <begin position="37"/>
        <end position="110"/>
    </location>
</feature>
<dbReference type="EMBL" id="BAAAYG010000002">
    <property type="protein sequence ID" value="GAA3280437.1"/>
    <property type="molecule type" value="Genomic_DNA"/>
</dbReference>
<feature type="compositionally biased region" description="Basic and acidic residues" evidence="1">
    <location>
        <begin position="1"/>
        <end position="12"/>
    </location>
</feature>
<accession>A0ABP6R8H3</accession>
<gene>
    <name evidence="2" type="ORF">GCM10020260_04740</name>
</gene>
<sequence>MRPERPNGDVARRSRPQRRHRLGALTVALLTAATLGAGCTYPPEDADPTGSASGSPEATADASPDDSAEGSTSASADVADDVDQSSGAPDAPVSDGATAQPVLPSEMPQDPWERTHIVEPSAGMNAERLIGWQDYRAVTAGGERPRQATELEFLLVSGNENCFGVRAEVEEDAQTVRVATIRGVLQDTLEACTAEGRMVSLVVELEQPLGDREVVPMEEENVGLAD</sequence>
<name>A0ABP6R8H3_9MICC</name>
<evidence type="ECO:0000256" key="1">
    <source>
        <dbReference type="SAM" id="MobiDB-lite"/>
    </source>
</evidence>
<dbReference type="RefSeq" id="WP_344717744.1">
    <property type="nucleotide sequence ID" value="NZ_BAAAYG010000002.1"/>
</dbReference>
<protein>
    <submittedName>
        <fullName evidence="2">Uncharacterized protein</fullName>
    </submittedName>
</protein>
<evidence type="ECO:0000313" key="2">
    <source>
        <dbReference type="EMBL" id="GAA3280437.1"/>
    </source>
</evidence>
<feature type="region of interest" description="Disordered" evidence="1">
    <location>
        <begin position="1"/>
        <end position="23"/>
    </location>
</feature>
<comment type="caution">
    <text evidence="2">The sequence shown here is derived from an EMBL/GenBank/DDBJ whole genome shotgun (WGS) entry which is preliminary data.</text>
</comment>
<organism evidence="2 3">
    <name type="scientific">Nesterenkonia halobia</name>
    <dbReference type="NCBI Taxonomy" id="37922"/>
    <lineage>
        <taxon>Bacteria</taxon>
        <taxon>Bacillati</taxon>
        <taxon>Actinomycetota</taxon>
        <taxon>Actinomycetes</taxon>
        <taxon>Micrococcales</taxon>
        <taxon>Micrococcaceae</taxon>
        <taxon>Nesterenkonia</taxon>
    </lineage>
</organism>